<dbReference type="Proteomes" id="UP000000771">
    <property type="component" value="Chromosome"/>
</dbReference>
<dbReference type="GO" id="GO:0016887">
    <property type="term" value="F:ATP hydrolysis activity"/>
    <property type="evidence" value="ECO:0007669"/>
    <property type="project" value="InterPro"/>
</dbReference>
<dbReference type="EC" id="6.6.1.1" evidence="6"/>
<dbReference type="InterPro" id="IPR036465">
    <property type="entry name" value="vWFA_dom_sf"/>
</dbReference>
<reference evidence="6 7" key="1">
    <citation type="journal article" date="2009" name="Stand. Genomic Sci.">
        <title>Complete genome sequence of Acidimicrobium ferrooxidans type strain (ICP).</title>
        <authorList>
            <person name="Clum A."/>
            <person name="Nolan M."/>
            <person name="Lang E."/>
            <person name="Glavina Del Rio T."/>
            <person name="Tice H."/>
            <person name="Copeland A."/>
            <person name="Cheng J.F."/>
            <person name="Lucas S."/>
            <person name="Chen F."/>
            <person name="Bruce D."/>
            <person name="Goodwin L."/>
            <person name="Pitluck S."/>
            <person name="Ivanova N."/>
            <person name="Mavrommatis K."/>
            <person name="Mikhailova N."/>
            <person name="Pati A."/>
            <person name="Chen A."/>
            <person name="Palaniappan K."/>
            <person name="Goker M."/>
            <person name="Spring S."/>
            <person name="Land M."/>
            <person name="Hauser L."/>
            <person name="Chang Y.J."/>
            <person name="Jeffries C.C."/>
            <person name="Chain P."/>
            <person name="Bristow J."/>
            <person name="Eisen J.A."/>
            <person name="Markowitz V."/>
            <person name="Hugenholtz P."/>
            <person name="Kyrpides N.C."/>
            <person name="Klenk H.P."/>
            <person name="Lapidus A."/>
        </authorList>
    </citation>
    <scope>NUCLEOTIDE SEQUENCE [LARGE SCALE GENOMIC DNA]</scope>
    <source>
        <strain evidence="7">DSM 10331 / JCM 15462 / NBRC 103882 / ICP</strain>
    </source>
</reference>
<dbReference type="PROSITE" id="PS50234">
    <property type="entry name" value="VWFA"/>
    <property type="match status" value="1"/>
</dbReference>
<keyword evidence="2" id="KW-0067">ATP-binding</keyword>
<keyword evidence="6" id="KW-0436">Ligase</keyword>
<proteinExistence type="predicted"/>
<dbReference type="InterPro" id="IPR002035">
    <property type="entry name" value="VWF_A"/>
</dbReference>
<dbReference type="Gene3D" id="3.40.50.300">
    <property type="entry name" value="P-loop containing nucleotide triphosphate hydrolases"/>
    <property type="match status" value="1"/>
</dbReference>
<gene>
    <name evidence="6" type="ordered locus">Afer_0817</name>
</gene>
<evidence type="ECO:0000256" key="1">
    <source>
        <dbReference type="ARBA" id="ARBA00022741"/>
    </source>
</evidence>
<dbReference type="Pfam" id="PF07728">
    <property type="entry name" value="AAA_5"/>
    <property type="match status" value="1"/>
</dbReference>
<dbReference type="eggNOG" id="COG1240">
    <property type="taxonomic scope" value="Bacteria"/>
</dbReference>
<dbReference type="GO" id="GO:0016851">
    <property type="term" value="F:magnesium chelatase activity"/>
    <property type="evidence" value="ECO:0007669"/>
    <property type="project" value="UniProtKB-EC"/>
</dbReference>
<dbReference type="InterPro" id="IPR011704">
    <property type="entry name" value="ATPase_dyneun-rel_AAA"/>
</dbReference>
<dbReference type="CDD" id="cd00009">
    <property type="entry name" value="AAA"/>
    <property type="match status" value="1"/>
</dbReference>
<dbReference type="RefSeq" id="WP_015798252.1">
    <property type="nucleotide sequence ID" value="NC_013124.1"/>
</dbReference>
<evidence type="ECO:0000313" key="7">
    <source>
        <dbReference type="Proteomes" id="UP000000771"/>
    </source>
</evidence>
<dbReference type="PANTHER" id="PTHR35023">
    <property type="entry name" value="CHELATASE-RELATED"/>
    <property type="match status" value="1"/>
</dbReference>
<dbReference type="Gene3D" id="1.10.8.80">
    <property type="entry name" value="Magnesium chelatase subunit I, C-Terminal domain"/>
    <property type="match status" value="1"/>
</dbReference>
<dbReference type="SMART" id="SM00327">
    <property type="entry name" value="VWA"/>
    <property type="match status" value="1"/>
</dbReference>
<dbReference type="PANTHER" id="PTHR35023:SF1">
    <property type="entry name" value="MG-PROTOPORPHYRIN IX CHELATASE"/>
    <property type="match status" value="1"/>
</dbReference>
<name>C7LYF5_ACIFD</name>
<dbReference type="PROSITE" id="PS50051">
    <property type="entry name" value="MCM_2"/>
    <property type="match status" value="1"/>
</dbReference>
<dbReference type="STRING" id="525909.Afer_0817"/>
<dbReference type="InterPro" id="IPR052989">
    <property type="entry name" value="Mg-chelatase_DI-like"/>
</dbReference>
<dbReference type="Pfam" id="PF13519">
    <property type="entry name" value="VWA_2"/>
    <property type="match status" value="1"/>
</dbReference>
<dbReference type="AlphaFoldDB" id="C7LYF5"/>
<dbReference type="HOGENOM" id="CLU_016684_6_2_11"/>
<dbReference type="GO" id="GO:0003677">
    <property type="term" value="F:DNA binding"/>
    <property type="evidence" value="ECO:0007669"/>
    <property type="project" value="InterPro"/>
</dbReference>
<feature type="domain" description="MCM C-terminal AAA(+) ATPase" evidence="4">
    <location>
        <begin position="29"/>
        <end position="196"/>
    </location>
</feature>
<dbReference type="SMART" id="SM00382">
    <property type="entry name" value="AAA"/>
    <property type="match status" value="1"/>
</dbReference>
<accession>C7LYF5</accession>
<dbReference type="InterPro" id="IPR003593">
    <property type="entry name" value="AAA+_ATPase"/>
</dbReference>
<dbReference type="InterPro" id="IPR027417">
    <property type="entry name" value="P-loop_NTPase"/>
</dbReference>
<sequence>MIRIDSVEGNDEAKLAIALLAVDPTIGGVLFVGPPGVAKSTLARSLADLGEDAPFVEVPLGATEDRVKGSIDVTSALRDGDVVLRRGLLGAADGGVLYLDEVNLQPDHIVDLLLDAAATGVNRVERDGLSATEPARFALVATMNPEEGALRPQLRDRFAMLVEVGPPPTREARLRALRRALRGENPSVDADRSTVVAARERLSQVDIGDAIEAAVDAAIAADVASLRADVAMVRAARAHAALSGKTAAGADDVRAVAPLIVRGRTGSAPRVSSATGASRAPSTTPPPPAVRSPGDARGELGGGAADRGGSASSVTSSSARRGPDDREGVSSEGVSSEGVASTSAGGEAGDAAGTDTDGEAVAGERWAAGQRHPLVGGALSRVRAHSGALGREAHELGASNDAGAISVARSVLARLERQGGGPLGPEDLRRTERARREARCVVLLVDASGSQAAEVALEIASQVAEELLLHAYQARAHVAAVAFGGDGATVVLRPTRSIEVARARLGAIERRGATPLAAGFDVTAELVVQLRHRGMEPLVVVVTDGRPTVGGRGLGPIEAALSAARELGRLGVDGVMVEVGRASRDGLELAARLAAEAGLGHVVAADA</sequence>
<evidence type="ECO:0000259" key="4">
    <source>
        <dbReference type="PROSITE" id="PS50051"/>
    </source>
</evidence>
<dbReference type="Pfam" id="PF17863">
    <property type="entry name" value="AAA_lid_2"/>
    <property type="match status" value="1"/>
</dbReference>
<keyword evidence="1" id="KW-0547">Nucleotide-binding</keyword>
<keyword evidence="7" id="KW-1185">Reference proteome</keyword>
<dbReference type="InterPro" id="IPR001208">
    <property type="entry name" value="MCM_dom"/>
</dbReference>
<organism evidence="6 7">
    <name type="scientific">Acidimicrobium ferrooxidans (strain DSM 10331 / JCM 15462 / NBRC 103882 / ICP)</name>
    <dbReference type="NCBI Taxonomy" id="525909"/>
    <lineage>
        <taxon>Bacteria</taxon>
        <taxon>Bacillati</taxon>
        <taxon>Actinomycetota</taxon>
        <taxon>Acidimicrobiia</taxon>
        <taxon>Acidimicrobiales</taxon>
        <taxon>Acidimicrobiaceae</taxon>
        <taxon>Acidimicrobium</taxon>
    </lineage>
</organism>
<evidence type="ECO:0000256" key="2">
    <source>
        <dbReference type="ARBA" id="ARBA00022840"/>
    </source>
</evidence>
<feature type="compositionally biased region" description="Low complexity" evidence="3">
    <location>
        <begin position="272"/>
        <end position="282"/>
    </location>
</feature>
<protein>
    <submittedName>
        <fullName evidence="6">Magnesium chelatase</fullName>
        <ecNumber evidence="6">6.6.1.1</ecNumber>
    </submittedName>
</protein>
<evidence type="ECO:0000259" key="5">
    <source>
        <dbReference type="PROSITE" id="PS50234"/>
    </source>
</evidence>
<feature type="region of interest" description="Disordered" evidence="3">
    <location>
        <begin position="265"/>
        <end position="357"/>
    </location>
</feature>
<dbReference type="Gene3D" id="3.40.50.410">
    <property type="entry name" value="von Willebrand factor, type A domain"/>
    <property type="match status" value="1"/>
</dbReference>
<dbReference type="GO" id="GO:0005524">
    <property type="term" value="F:ATP binding"/>
    <property type="evidence" value="ECO:0007669"/>
    <property type="project" value="UniProtKB-KW"/>
</dbReference>
<feature type="compositionally biased region" description="Low complexity" evidence="3">
    <location>
        <begin position="330"/>
        <end position="357"/>
    </location>
</feature>
<dbReference type="SUPFAM" id="SSF53300">
    <property type="entry name" value="vWA-like"/>
    <property type="match status" value="1"/>
</dbReference>
<dbReference type="KEGG" id="afo:Afer_0817"/>
<feature type="compositionally biased region" description="Low complexity" evidence="3">
    <location>
        <begin position="307"/>
        <end position="320"/>
    </location>
</feature>
<dbReference type="SUPFAM" id="SSF52540">
    <property type="entry name" value="P-loop containing nucleoside triphosphate hydrolases"/>
    <property type="match status" value="1"/>
</dbReference>
<dbReference type="EMBL" id="CP001631">
    <property type="protein sequence ID" value="ACU53763.1"/>
    <property type="molecule type" value="Genomic_DNA"/>
</dbReference>
<evidence type="ECO:0000256" key="3">
    <source>
        <dbReference type="SAM" id="MobiDB-lite"/>
    </source>
</evidence>
<evidence type="ECO:0000313" key="6">
    <source>
        <dbReference type="EMBL" id="ACU53763.1"/>
    </source>
</evidence>
<dbReference type="InterPro" id="IPR041628">
    <property type="entry name" value="ChlI/MoxR_AAA_lid"/>
</dbReference>
<dbReference type="eggNOG" id="COG1239">
    <property type="taxonomic scope" value="Bacteria"/>
</dbReference>
<feature type="domain" description="VWFA" evidence="5">
    <location>
        <begin position="440"/>
        <end position="607"/>
    </location>
</feature>